<evidence type="ECO:0000256" key="8">
    <source>
        <dbReference type="SAM" id="MobiDB-lite"/>
    </source>
</evidence>
<evidence type="ECO:0000256" key="7">
    <source>
        <dbReference type="RuleBase" id="RU003934"/>
    </source>
</evidence>
<evidence type="ECO:0000256" key="4">
    <source>
        <dbReference type="ARBA" id="ARBA00022980"/>
    </source>
</evidence>
<evidence type="ECO:0000313" key="10">
    <source>
        <dbReference type="Proteomes" id="UP000001845"/>
    </source>
</evidence>
<dbReference type="NCBIfam" id="NF008919">
    <property type="entry name" value="PRK12280.1-3"/>
    <property type="match status" value="1"/>
</dbReference>
<dbReference type="FunFam" id="3.30.70.330:FF:000001">
    <property type="entry name" value="50S ribosomal protein L23"/>
    <property type="match status" value="1"/>
</dbReference>
<dbReference type="GO" id="GO:0003735">
    <property type="term" value="F:structural constituent of ribosome"/>
    <property type="evidence" value="ECO:0007669"/>
    <property type="project" value="InterPro"/>
</dbReference>
<dbReference type="InterPro" id="IPR012678">
    <property type="entry name" value="Ribosomal_uL23/eL15/eS24_sf"/>
</dbReference>
<comment type="function">
    <text evidence="6">One of the early assembly proteins it binds 23S rRNA. One of the proteins that surrounds the polypeptide exit tunnel on the outside of the ribosome. Forms the main docking site for trigger factor binding to the ribosome.</text>
</comment>
<reference key="2">
    <citation type="submission" date="2010-03" db="EMBL/GenBank/DDBJ databases">
        <authorList>
            <person name="Ma Z."/>
            <person name="Wang X."/>
            <person name="Liu H."/>
        </authorList>
    </citation>
    <scope>NUCLEOTIDE SEQUENCE</scope>
    <source>
        <strain>MP145</strain>
    </source>
</reference>
<evidence type="ECO:0000256" key="5">
    <source>
        <dbReference type="ARBA" id="ARBA00023274"/>
    </source>
</evidence>
<dbReference type="Proteomes" id="UP000001845">
    <property type="component" value="Chromosome"/>
</dbReference>
<accession>D5E4V8</accession>
<dbReference type="HOGENOM" id="CLU_037562_1_0_14"/>
<dbReference type="SUPFAM" id="SSF54189">
    <property type="entry name" value="Ribosomal proteins S24e, L23 and L15e"/>
    <property type="match status" value="1"/>
</dbReference>
<evidence type="ECO:0000256" key="1">
    <source>
        <dbReference type="ARBA" id="ARBA00006700"/>
    </source>
</evidence>
<sequence length="150" mass="16636">MQFTDIIKKPILTEKTYAQMEKGVYSFAVAYDANKFQIANAVEVIFKVKVVKVNTIKIDKKPKNVGRYHGFVNRYKKAIITLAEGNTINIFPQDDATKTTEVKADKKAAKEVSDVEKRAAAKLAHKNEKASKAVSSVASKKTTTRKLGGE</sequence>
<evidence type="ECO:0000256" key="6">
    <source>
        <dbReference type="HAMAP-Rule" id="MF_01369"/>
    </source>
</evidence>
<comment type="similarity">
    <text evidence="1 6 7">Belongs to the universal ribosomal protein uL23 family.</text>
</comment>
<reference evidence="10" key="1">
    <citation type="submission" date="2010-03" db="EMBL/GenBank/DDBJ databases">
        <title>The complete genome of Mycoplasma crocodyli MP145.</title>
        <authorList>
            <person name="Glass J.I."/>
            <person name="Durkin A.S."/>
            <person name="Hostetler J."/>
            <person name="Jackson J."/>
            <person name="Johnson J."/>
            <person name="May M.A."/>
            <person name="Paralanov V."/>
            <person name="Radune D."/>
            <person name="Szczypinski B."/>
            <person name="Brown D.R."/>
        </authorList>
    </citation>
    <scope>NUCLEOTIDE SEQUENCE [LARGE SCALE GENOMIC DNA]</scope>
    <source>
        <strain evidence="10">ATCC 51981 / MP145</strain>
    </source>
</reference>
<dbReference type="RefSeq" id="WP_013054192.1">
    <property type="nucleotide sequence ID" value="NC_014014.1"/>
</dbReference>
<keyword evidence="3 6" id="KW-0694">RNA-binding</keyword>
<organism evidence="9 10">
    <name type="scientific">Mycoplasma crocodyli (strain ATCC 51981 / MP145)</name>
    <dbReference type="NCBI Taxonomy" id="512564"/>
    <lineage>
        <taxon>Bacteria</taxon>
        <taxon>Bacillati</taxon>
        <taxon>Mycoplasmatota</taxon>
        <taxon>Mollicutes</taxon>
        <taxon>Mycoplasmataceae</taxon>
        <taxon>Mycoplasma</taxon>
    </lineage>
</organism>
<feature type="compositionally biased region" description="Basic and acidic residues" evidence="8">
    <location>
        <begin position="120"/>
        <end position="131"/>
    </location>
</feature>
<dbReference type="GO" id="GO:0005840">
    <property type="term" value="C:ribosome"/>
    <property type="evidence" value="ECO:0007669"/>
    <property type="project" value="UniProtKB-KW"/>
</dbReference>
<dbReference type="Pfam" id="PF00276">
    <property type="entry name" value="Ribosomal_L23"/>
    <property type="match status" value="1"/>
</dbReference>
<dbReference type="eggNOG" id="COG0089">
    <property type="taxonomic scope" value="Bacteria"/>
</dbReference>
<dbReference type="Gene3D" id="3.30.70.330">
    <property type="match status" value="1"/>
</dbReference>
<dbReference type="InterPro" id="IPR012677">
    <property type="entry name" value="Nucleotide-bd_a/b_plait_sf"/>
</dbReference>
<evidence type="ECO:0000313" key="9">
    <source>
        <dbReference type="EMBL" id="ADE19415.1"/>
    </source>
</evidence>
<comment type="subunit">
    <text evidence="6">Part of the 50S ribosomal subunit. Contacts protein L29, and trigger factor when it is bound to the ribosome.</text>
</comment>
<proteinExistence type="inferred from homology"/>
<protein>
    <recommendedName>
        <fullName evidence="6">Large ribosomal subunit protein uL23</fullName>
    </recommendedName>
</protein>
<keyword evidence="4 6" id="KW-0689">Ribosomal protein</keyword>
<dbReference type="PANTHER" id="PTHR11620">
    <property type="entry name" value="60S RIBOSOMAL PROTEIN L23A"/>
    <property type="match status" value="1"/>
</dbReference>
<keyword evidence="5 6" id="KW-0687">Ribonucleoprotein</keyword>
<dbReference type="InterPro" id="IPR013025">
    <property type="entry name" value="Ribosomal_uL23-like"/>
</dbReference>
<dbReference type="InterPro" id="IPR001014">
    <property type="entry name" value="Ribosomal_uL23_CS"/>
</dbReference>
<dbReference type="EMBL" id="CP001991">
    <property type="protein sequence ID" value="ADE19415.1"/>
    <property type="molecule type" value="Genomic_DNA"/>
</dbReference>
<keyword evidence="10" id="KW-1185">Reference proteome</keyword>
<dbReference type="PROSITE" id="PS00050">
    <property type="entry name" value="RIBOSOMAL_L23"/>
    <property type="match status" value="1"/>
</dbReference>
<dbReference type="GO" id="GO:0019843">
    <property type="term" value="F:rRNA binding"/>
    <property type="evidence" value="ECO:0007669"/>
    <property type="project" value="UniProtKB-UniRule"/>
</dbReference>
<dbReference type="HAMAP" id="MF_01369_B">
    <property type="entry name" value="Ribosomal_uL23_B"/>
    <property type="match status" value="1"/>
</dbReference>
<dbReference type="KEGG" id="mcd:MCRO_0127"/>
<evidence type="ECO:0000256" key="3">
    <source>
        <dbReference type="ARBA" id="ARBA00022884"/>
    </source>
</evidence>
<feature type="region of interest" description="Disordered" evidence="8">
    <location>
        <begin position="120"/>
        <end position="150"/>
    </location>
</feature>
<keyword evidence="2 6" id="KW-0699">rRNA-binding</keyword>
<feature type="compositionally biased region" description="Low complexity" evidence="8">
    <location>
        <begin position="132"/>
        <end position="141"/>
    </location>
</feature>
<evidence type="ECO:0000256" key="2">
    <source>
        <dbReference type="ARBA" id="ARBA00022730"/>
    </source>
</evidence>
<gene>
    <name evidence="6 9" type="primary">rplW</name>
    <name evidence="9" type="ordered locus">MCRO_0127</name>
</gene>
<dbReference type="GO" id="GO:0006412">
    <property type="term" value="P:translation"/>
    <property type="evidence" value="ECO:0007669"/>
    <property type="project" value="UniProtKB-UniRule"/>
</dbReference>
<dbReference type="NCBIfam" id="NF004363">
    <property type="entry name" value="PRK05738.2-4"/>
    <property type="match status" value="1"/>
</dbReference>
<reference evidence="9 10" key="3">
    <citation type="journal article" date="2011" name="J. Bacteriol.">
        <title>Genome sequences of Mycoplasma alligatoris A21JP2T and Mycoplasma crocodyli MP145T.</title>
        <authorList>
            <person name="Brown D.R."/>
            <person name="Farmerie W.G."/>
            <person name="May M."/>
            <person name="Benders G.A."/>
            <person name="Durkin A.S."/>
            <person name="Hlavinka K."/>
            <person name="Hostetler J."/>
            <person name="Jackson J."/>
            <person name="Johnson J."/>
            <person name="Miller R.H."/>
            <person name="Paralanov V."/>
            <person name="Radune D."/>
            <person name="Szczypinski B."/>
            <person name="Glass J.I."/>
        </authorList>
    </citation>
    <scope>NUCLEOTIDE SEQUENCE [LARGE SCALE GENOMIC DNA]</scope>
    <source>
        <strain evidence="10">ATCC 51981 / MP145</strain>
    </source>
</reference>
<name>D5E4V8_MYCCM</name>
<dbReference type="OrthoDB" id="9793353at2"/>
<dbReference type="STRING" id="512564.MCRO_0127"/>
<dbReference type="AlphaFoldDB" id="D5E4V8"/>
<dbReference type="GO" id="GO:1990904">
    <property type="term" value="C:ribonucleoprotein complex"/>
    <property type="evidence" value="ECO:0007669"/>
    <property type="project" value="UniProtKB-KW"/>
</dbReference>